<comment type="function">
    <text evidence="7">Immune regulatory cytokine.</text>
</comment>
<evidence type="ECO:0000256" key="1">
    <source>
        <dbReference type="ARBA" id="ARBA00004613"/>
    </source>
</evidence>
<evidence type="ECO:0000256" key="4">
    <source>
        <dbReference type="ARBA" id="ARBA00022525"/>
    </source>
</evidence>
<dbReference type="InterPro" id="IPR009079">
    <property type="entry name" value="4_helix_cytokine-like_core"/>
</dbReference>
<dbReference type="AlphaFoldDB" id="A0A9Q1FKX6"/>
<feature type="chain" id="PRO_5041007300" description="Interleukin family protein" evidence="7">
    <location>
        <begin position="28"/>
        <end position="181"/>
    </location>
</feature>
<dbReference type="EMBL" id="JAINUF010000005">
    <property type="protein sequence ID" value="KAJ8360526.1"/>
    <property type="molecule type" value="Genomic_DNA"/>
</dbReference>
<evidence type="ECO:0000256" key="5">
    <source>
        <dbReference type="ARBA" id="ARBA00022729"/>
    </source>
</evidence>
<keyword evidence="10" id="KW-1185">Reference proteome</keyword>
<dbReference type="PANTHER" id="PTHR48482">
    <property type="entry name" value="INTERLEUKIN-19-RELATED"/>
    <property type="match status" value="1"/>
</dbReference>
<evidence type="ECO:0000313" key="9">
    <source>
        <dbReference type="EMBL" id="KAJ8360530.1"/>
    </source>
</evidence>
<comment type="similarity">
    <text evidence="2 7">Belongs to the IL-10 family.</text>
</comment>
<dbReference type="InterPro" id="IPR020444">
    <property type="entry name" value="IL-24"/>
</dbReference>
<feature type="disulfide bond" evidence="6">
    <location>
        <begin position="81"/>
        <end position="133"/>
    </location>
</feature>
<keyword evidence="5 7" id="KW-0732">Signal</keyword>
<comment type="subcellular location">
    <subcellularLocation>
        <location evidence="1 7">Secreted</location>
    </subcellularLocation>
</comment>
<dbReference type="PRINTS" id="PR01937">
    <property type="entry name" value="INTRLEUKIN24"/>
</dbReference>
<protein>
    <recommendedName>
        <fullName evidence="7">Interleukin family protein</fullName>
    </recommendedName>
</protein>
<dbReference type="PANTHER" id="PTHR48482:SF3">
    <property type="entry name" value="INTERLEUKIN-19"/>
    <property type="match status" value="1"/>
</dbReference>
<evidence type="ECO:0000256" key="2">
    <source>
        <dbReference type="ARBA" id="ARBA00008813"/>
    </source>
</evidence>
<keyword evidence="6" id="KW-1015">Disulfide bond</keyword>
<dbReference type="InterPro" id="IPR020423">
    <property type="entry name" value="IL-10_CS"/>
</dbReference>
<evidence type="ECO:0000256" key="3">
    <source>
        <dbReference type="ARBA" id="ARBA00022514"/>
    </source>
</evidence>
<feature type="disulfide bond" evidence="6">
    <location>
        <begin position="82"/>
        <end position="135"/>
    </location>
</feature>
<accession>A0A9Q1FKX6</accession>
<feature type="signal peptide" evidence="7">
    <location>
        <begin position="1"/>
        <end position="27"/>
    </location>
</feature>
<keyword evidence="4 7" id="KW-0964">Secreted</keyword>
<dbReference type="GO" id="GO:0005125">
    <property type="term" value="F:cytokine activity"/>
    <property type="evidence" value="ECO:0007669"/>
    <property type="project" value="UniProtKB-UniRule"/>
</dbReference>
<dbReference type="Proteomes" id="UP001152622">
    <property type="component" value="Chromosome 5"/>
</dbReference>
<evidence type="ECO:0000256" key="7">
    <source>
        <dbReference type="RuleBase" id="RU368043"/>
    </source>
</evidence>
<name>A0A9Q1FKX6_SYNKA</name>
<organism evidence="9 10">
    <name type="scientific">Synaphobranchus kaupii</name>
    <name type="common">Kaup's arrowtooth eel</name>
    <dbReference type="NCBI Taxonomy" id="118154"/>
    <lineage>
        <taxon>Eukaryota</taxon>
        <taxon>Metazoa</taxon>
        <taxon>Chordata</taxon>
        <taxon>Craniata</taxon>
        <taxon>Vertebrata</taxon>
        <taxon>Euteleostomi</taxon>
        <taxon>Actinopterygii</taxon>
        <taxon>Neopterygii</taxon>
        <taxon>Teleostei</taxon>
        <taxon>Anguilliformes</taxon>
        <taxon>Synaphobranchidae</taxon>
        <taxon>Synaphobranchus</taxon>
    </lineage>
</organism>
<evidence type="ECO:0000256" key="6">
    <source>
        <dbReference type="PIRSR" id="PIRSR620443-51"/>
    </source>
</evidence>
<proteinExistence type="inferred from homology"/>
<dbReference type="InterPro" id="IPR020443">
    <property type="entry name" value="IL-10/19/20/24/26"/>
</dbReference>
<keyword evidence="3 7" id="KW-0202">Cytokine</keyword>
<dbReference type="Gene3D" id="1.20.1250.10">
    <property type="match status" value="1"/>
</dbReference>
<dbReference type="SMART" id="SM00188">
    <property type="entry name" value="IL10"/>
    <property type="match status" value="1"/>
</dbReference>
<evidence type="ECO:0000313" key="10">
    <source>
        <dbReference type="Proteomes" id="UP001152622"/>
    </source>
</evidence>
<dbReference type="OrthoDB" id="9938154at2759"/>
<sequence length="181" mass="20722">MTTRGPRTVSCLLLFGLLASCLLVTTGRQLHLGNCKINVHTQELKQYFNEIRQSVLLDDNHMGLRLLKSLTMKDVKAVESCCFLRMLLRFYVERVFSSSAAGQSQIRRSTSNLANSFLSIKKDLRQCHAHMQCHCQEHTSHKFAAIQTSFEKLNPKEAAVKAMGELDCLLDWLDSFHHFRH</sequence>
<dbReference type="SUPFAM" id="SSF47266">
    <property type="entry name" value="4-helical cytokines"/>
    <property type="match status" value="1"/>
</dbReference>
<comment type="caution">
    <text evidence="9">The sequence shown here is derived from an EMBL/GenBank/DDBJ whole genome shotgun (WGS) entry which is preliminary data.</text>
</comment>
<dbReference type="PROSITE" id="PS51257">
    <property type="entry name" value="PROKAR_LIPOPROTEIN"/>
    <property type="match status" value="1"/>
</dbReference>
<feature type="disulfide bond" evidence="6">
    <location>
        <begin position="35"/>
        <end position="127"/>
    </location>
</feature>
<dbReference type="GO" id="GO:0005615">
    <property type="term" value="C:extracellular space"/>
    <property type="evidence" value="ECO:0007669"/>
    <property type="project" value="UniProtKB-UniRule"/>
</dbReference>
<dbReference type="PROSITE" id="PS00520">
    <property type="entry name" value="INTERLEUKIN_10"/>
    <property type="match status" value="1"/>
</dbReference>
<dbReference type="EMBL" id="JAINUF010000005">
    <property type="protein sequence ID" value="KAJ8360530.1"/>
    <property type="molecule type" value="Genomic_DNA"/>
</dbReference>
<evidence type="ECO:0000313" key="8">
    <source>
        <dbReference type="EMBL" id="KAJ8360526.1"/>
    </source>
</evidence>
<dbReference type="Pfam" id="PF00726">
    <property type="entry name" value="IL10"/>
    <property type="match status" value="1"/>
</dbReference>
<gene>
    <name evidence="8" type="ORF">SKAU_G00170510</name>
    <name evidence="9" type="ORF">SKAU_G00170550</name>
</gene>
<reference evidence="9" key="1">
    <citation type="journal article" date="2023" name="Science">
        <title>Genome structures resolve the early diversification of teleost fishes.</title>
        <authorList>
            <person name="Parey E."/>
            <person name="Louis A."/>
            <person name="Montfort J."/>
            <person name="Bouchez O."/>
            <person name="Roques C."/>
            <person name="Iampietro C."/>
            <person name="Lluch J."/>
            <person name="Castinel A."/>
            <person name="Donnadieu C."/>
            <person name="Desvignes T."/>
            <person name="Floi Bucao C."/>
            <person name="Jouanno E."/>
            <person name="Wen M."/>
            <person name="Mejri S."/>
            <person name="Dirks R."/>
            <person name="Jansen H."/>
            <person name="Henkel C."/>
            <person name="Chen W.J."/>
            <person name="Zahm M."/>
            <person name="Cabau C."/>
            <person name="Klopp C."/>
            <person name="Thompson A.W."/>
            <person name="Robinson-Rechavi M."/>
            <person name="Braasch I."/>
            <person name="Lecointre G."/>
            <person name="Bobe J."/>
            <person name="Postlethwait J.H."/>
            <person name="Berthelot C."/>
            <person name="Roest Crollius H."/>
            <person name="Guiguen Y."/>
        </authorList>
    </citation>
    <scope>NUCLEOTIDE SEQUENCE</scope>
    <source>
        <strain evidence="9">WJC10195</strain>
    </source>
</reference>